<accession>A0A8B7NVA3</accession>
<evidence type="ECO:0000256" key="1">
    <source>
        <dbReference type="SAM" id="MobiDB-lite"/>
    </source>
</evidence>
<dbReference type="AlphaFoldDB" id="A0A8B7NVA3"/>
<feature type="compositionally biased region" description="Basic residues" evidence="1">
    <location>
        <begin position="35"/>
        <end position="46"/>
    </location>
</feature>
<keyword evidence="2" id="KW-1185">Reference proteome</keyword>
<dbReference type="RefSeq" id="XP_018017678.2">
    <property type="nucleotide sequence ID" value="XM_018162189.2"/>
</dbReference>
<evidence type="ECO:0000313" key="3">
    <source>
        <dbReference type="RefSeq" id="XP_018017678.2"/>
    </source>
</evidence>
<feature type="compositionally biased region" description="Basic and acidic residues" evidence="1">
    <location>
        <begin position="51"/>
        <end position="61"/>
    </location>
</feature>
<dbReference type="OrthoDB" id="10685739at2759"/>
<feature type="region of interest" description="Disordered" evidence="1">
    <location>
        <begin position="430"/>
        <end position="449"/>
    </location>
</feature>
<sequence>MMDDDENELSCQLRALQAALARKSRQLHRYDRLLQTRRHARARRGKTQQDGPDRKSERETGPEAPCPATRRLSAGTPNDINAPGLSGRCPARSPQAAKPVANTGWGENITEEPATVSQFHAFSNDSDRWLRDPPSAKSDQMIDRAVNEIIHAELKQCEPTVRHTGVHASDSETPFLSVTVTDKVNNRSESTAGSTIEPLQIASVNSAARSMTDAAPCEADSHILSDSDNTHRTEIIKFAMNDTRSLDESKLPDNFQMNDTSPTEFGGNTSRLASLDVSETICAETKKNVTFRDGSPDIFFVSQAPTSVADDDVNVVQETEESSTEDEGNVISTPATMAHQCFAPFGNQAKDERGPRKNRGCHTRPGSVFTSTKLQDLLGKSSNLQSLKKEITVTEELELLTSQQNDLKKCKEINERIDVQIHSVPGIGSGSHFFREDKENSPDSSPIASSNVRLASSLESTCLSPIIPKDNYQFRHDKFHSRKRKPEHEVTLKAKKAHISSNPGMNVSPRLPTERLCGEKLEEKAKRLSDIEDSTNVPVINDTHNSTAERTTLEVADVHEGVFRRCYHLQKDNNVRILRCCVQPCNNSSGFCYILLLHATGLQIWSGDTATPEMSWIKVTEESYDFLPNEGVPERLFVSSLLTRSVHPKDDCCVDVTAATELRCHVQNTTTVVPPLEITEEFGTKVSPRAANELSETYGTISPSYPRSRFSQPSRAEIFTSSSQTATKNSESTSLSRFVIIWPLNSTGTWRALLVELDARHNCIVDPQISLLATDFKLPGTEREEVLCCGCGGWSLALAYSSTNEESNVSVIELEVVHRERWQRQELLCEVRRLNTTFFSTPLRGLMPLISSSNLNQFTGVVLGIGDEFIFLLDTRLDVLLKKIPLNWSPLTMVLQKTTGSGDQLASCTSGANEWEASSASENNSSTAVDNIDFTAHVELGQGEEDIAGSIQHCESATKSFNNEAIIETIALAVHHRDRLELLCRDSRGRWVSCSCDPSSSRLGFNTRVLTANDGNSSSPFSEQKLSSSAISGAALMASGQIIIVEDSGLIFSLQNQNKNNIYK</sequence>
<protein>
    <submittedName>
        <fullName evidence="3">Uncharacterized protein LOC108674252</fullName>
    </submittedName>
</protein>
<gene>
    <name evidence="3" type="primary">LOC108674252</name>
</gene>
<feature type="region of interest" description="Disordered" evidence="1">
    <location>
        <begin position="22"/>
        <end position="106"/>
    </location>
</feature>
<evidence type="ECO:0000313" key="2">
    <source>
        <dbReference type="Proteomes" id="UP000694843"/>
    </source>
</evidence>
<organism evidence="2 3">
    <name type="scientific">Hyalella azteca</name>
    <name type="common">Amphipod</name>
    <dbReference type="NCBI Taxonomy" id="294128"/>
    <lineage>
        <taxon>Eukaryota</taxon>
        <taxon>Metazoa</taxon>
        <taxon>Ecdysozoa</taxon>
        <taxon>Arthropoda</taxon>
        <taxon>Crustacea</taxon>
        <taxon>Multicrustacea</taxon>
        <taxon>Malacostraca</taxon>
        <taxon>Eumalacostraca</taxon>
        <taxon>Peracarida</taxon>
        <taxon>Amphipoda</taxon>
        <taxon>Senticaudata</taxon>
        <taxon>Talitrida</taxon>
        <taxon>Talitroidea</taxon>
        <taxon>Hyalellidae</taxon>
        <taxon>Hyalella</taxon>
    </lineage>
</organism>
<name>A0A8B7NVA3_HYAAZ</name>
<dbReference type="GeneID" id="108674252"/>
<feature type="region of interest" description="Disordered" evidence="1">
    <location>
        <begin position="347"/>
        <end position="366"/>
    </location>
</feature>
<dbReference type="KEGG" id="hazt:108674252"/>
<proteinExistence type="predicted"/>
<dbReference type="Proteomes" id="UP000694843">
    <property type="component" value="Unplaced"/>
</dbReference>
<reference evidence="3" key="1">
    <citation type="submission" date="2025-08" db="UniProtKB">
        <authorList>
            <consortium name="RefSeq"/>
        </authorList>
    </citation>
    <scope>IDENTIFICATION</scope>
    <source>
        <tissue evidence="3">Whole organism</tissue>
    </source>
</reference>